<dbReference type="PANTHER" id="PTHR45832">
    <property type="entry name" value="SERINE/THREONINE-PROTEIN KINASE SAMKA-RELATED-RELATED"/>
    <property type="match status" value="1"/>
</dbReference>
<comment type="caution">
    <text evidence="5">The sequence shown here is derived from an EMBL/GenBank/DDBJ whole genome shotgun (WGS) entry which is preliminary data.</text>
</comment>
<dbReference type="PROSITE" id="PS50011">
    <property type="entry name" value="PROTEIN_KINASE_DOM"/>
    <property type="match status" value="1"/>
</dbReference>
<dbReference type="SMART" id="SM00220">
    <property type="entry name" value="S_TKc"/>
    <property type="match status" value="1"/>
</dbReference>
<evidence type="ECO:0000256" key="2">
    <source>
        <dbReference type="ARBA" id="ARBA00022741"/>
    </source>
</evidence>
<evidence type="ECO:0000259" key="4">
    <source>
        <dbReference type="PROSITE" id="PS50011"/>
    </source>
</evidence>
<keyword evidence="6" id="KW-1185">Reference proteome</keyword>
<dbReference type="STRING" id="2282107.A0A286U7T8"/>
<evidence type="ECO:0000313" key="6">
    <source>
        <dbReference type="Proteomes" id="UP000217199"/>
    </source>
</evidence>
<dbReference type="InterPro" id="IPR051931">
    <property type="entry name" value="PAK3-like"/>
</dbReference>
<protein>
    <submittedName>
        <fullName evidence="5">Serine threonine</fullName>
    </submittedName>
</protein>
<dbReference type="Proteomes" id="UP000217199">
    <property type="component" value="Unassembled WGS sequence"/>
</dbReference>
<evidence type="ECO:0000313" key="5">
    <source>
        <dbReference type="EMBL" id="PAV15640.1"/>
    </source>
</evidence>
<keyword evidence="3" id="KW-0067">ATP-binding</keyword>
<dbReference type="SUPFAM" id="SSF56112">
    <property type="entry name" value="Protein kinase-like (PK-like)"/>
    <property type="match status" value="1"/>
</dbReference>
<proteinExistence type="inferred from homology"/>
<accession>A0A286U7T8</accession>
<dbReference type="AlphaFoldDB" id="A0A286U7T8"/>
<dbReference type="GO" id="GO:0004672">
    <property type="term" value="F:protein kinase activity"/>
    <property type="evidence" value="ECO:0007669"/>
    <property type="project" value="InterPro"/>
</dbReference>
<evidence type="ECO:0000256" key="1">
    <source>
        <dbReference type="ARBA" id="ARBA00008874"/>
    </source>
</evidence>
<dbReference type="InParanoid" id="A0A286U7T8"/>
<dbReference type="OrthoDB" id="10252171at2759"/>
<keyword evidence="2" id="KW-0547">Nucleotide-binding</keyword>
<feature type="domain" description="Protein kinase" evidence="4">
    <location>
        <begin position="19"/>
        <end position="275"/>
    </location>
</feature>
<evidence type="ECO:0000256" key="3">
    <source>
        <dbReference type="ARBA" id="ARBA00022840"/>
    </source>
</evidence>
<dbReference type="PROSITE" id="PS00108">
    <property type="entry name" value="PROTEIN_KINASE_ST"/>
    <property type="match status" value="1"/>
</dbReference>
<dbReference type="Pfam" id="PF00069">
    <property type="entry name" value="Pkinase"/>
    <property type="match status" value="1"/>
</dbReference>
<comment type="similarity">
    <text evidence="1">Belongs to the protein kinase superfamily. STE Ser/Thr protein kinase family. STE20 subfamily.</text>
</comment>
<gene>
    <name evidence="5" type="ORF">PNOK_0849800</name>
</gene>
<dbReference type="PANTHER" id="PTHR45832:SF22">
    <property type="entry name" value="SERINE_THREONINE-PROTEIN KINASE SAMKA-RELATED"/>
    <property type="match status" value="1"/>
</dbReference>
<dbReference type="GO" id="GO:0005524">
    <property type="term" value="F:ATP binding"/>
    <property type="evidence" value="ECO:0007669"/>
    <property type="project" value="UniProtKB-KW"/>
</dbReference>
<dbReference type="InterPro" id="IPR000719">
    <property type="entry name" value="Prot_kinase_dom"/>
</dbReference>
<dbReference type="EMBL" id="NBII01000009">
    <property type="protein sequence ID" value="PAV15640.1"/>
    <property type="molecule type" value="Genomic_DNA"/>
</dbReference>
<dbReference type="InterPro" id="IPR011009">
    <property type="entry name" value="Kinase-like_dom_sf"/>
</dbReference>
<dbReference type="InterPro" id="IPR008271">
    <property type="entry name" value="Ser/Thr_kinase_AS"/>
</dbReference>
<sequence length="275" mass="31212">MTSHSHHTSTYTKIFGDFITEPDARDNGSFSLIHKARLKDTTNTKWLGIGRNTVALKSIYCPEGSANFKKIIESERLALKYLPRHPGLVHLYGSFQLGDFFCIVSEYLEGGNLLRNGIMKSDFDEECLRRAMRDASGGLLAMHNAGLLHRDIKADNLMLTEHYRVGRTKIIDFGFVHRMTEKEPEPDILAGSMRYLAPEQIRDSLFRRKALNHPNQESQNHAKFMTRASKKTDVWALGIKNYLKKDDIDRLNLSPEGKDWIKVASESGSIQGSIT</sequence>
<dbReference type="Gene3D" id="1.10.510.10">
    <property type="entry name" value="Transferase(Phosphotransferase) domain 1"/>
    <property type="match status" value="1"/>
</dbReference>
<name>A0A286U7T8_9AGAM</name>
<dbReference type="CDD" id="cd00180">
    <property type="entry name" value="PKc"/>
    <property type="match status" value="1"/>
</dbReference>
<reference evidence="5 6" key="1">
    <citation type="journal article" date="2017" name="Mol. Ecol.">
        <title>Comparative and population genomic landscape of Phellinus noxius: A hypervariable fungus causing root rot in trees.</title>
        <authorList>
            <person name="Chung C.L."/>
            <person name="Lee T.J."/>
            <person name="Akiba M."/>
            <person name="Lee H.H."/>
            <person name="Kuo T.H."/>
            <person name="Liu D."/>
            <person name="Ke H.M."/>
            <person name="Yokoi T."/>
            <person name="Roa M.B."/>
            <person name="Lu M.J."/>
            <person name="Chang Y.Y."/>
            <person name="Ann P.J."/>
            <person name="Tsai J.N."/>
            <person name="Chen C.Y."/>
            <person name="Tzean S.S."/>
            <person name="Ota Y."/>
            <person name="Hattori T."/>
            <person name="Sahashi N."/>
            <person name="Liou R.F."/>
            <person name="Kikuchi T."/>
            <person name="Tsai I.J."/>
        </authorList>
    </citation>
    <scope>NUCLEOTIDE SEQUENCE [LARGE SCALE GENOMIC DNA]</scope>
    <source>
        <strain evidence="5 6">FFPRI411160</strain>
    </source>
</reference>
<organism evidence="5 6">
    <name type="scientific">Pyrrhoderma noxium</name>
    <dbReference type="NCBI Taxonomy" id="2282107"/>
    <lineage>
        <taxon>Eukaryota</taxon>
        <taxon>Fungi</taxon>
        <taxon>Dikarya</taxon>
        <taxon>Basidiomycota</taxon>
        <taxon>Agaricomycotina</taxon>
        <taxon>Agaricomycetes</taxon>
        <taxon>Hymenochaetales</taxon>
        <taxon>Hymenochaetaceae</taxon>
        <taxon>Pyrrhoderma</taxon>
    </lineage>
</organism>